<evidence type="ECO:0000259" key="2">
    <source>
        <dbReference type="PROSITE" id="PS52045"/>
    </source>
</evidence>
<keyword evidence="1" id="KW-0732">Signal</keyword>
<evidence type="ECO:0000313" key="3">
    <source>
        <dbReference type="EMBL" id="ABD33049.1"/>
    </source>
</evidence>
<dbReference type="Pfam" id="PF03080">
    <property type="entry name" value="Neprosin"/>
    <property type="match status" value="1"/>
</dbReference>
<proteinExistence type="predicted"/>
<reference evidence="3" key="1">
    <citation type="submission" date="2005-04" db="EMBL/GenBank/DDBJ databases">
        <authorList>
            <person name="Town C.D."/>
        </authorList>
    </citation>
    <scope>NUCLEOTIDE SEQUENCE</scope>
</reference>
<reference evidence="3" key="2">
    <citation type="submission" date="2007-03" db="EMBL/GenBank/DDBJ databases">
        <authorList>
            <consortium name="The International Medicago Genome Annotation Group"/>
        </authorList>
    </citation>
    <scope>NUCLEOTIDE SEQUENCE</scope>
</reference>
<dbReference type="InterPro" id="IPR053168">
    <property type="entry name" value="Glutamic_endopeptidase"/>
</dbReference>
<dbReference type="InterPro" id="IPR004314">
    <property type="entry name" value="Neprosin"/>
</dbReference>
<feature type="signal peptide" evidence="1">
    <location>
        <begin position="1"/>
        <end position="20"/>
    </location>
</feature>
<organism evidence="3">
    <name type="scientific">Medicago truncatula</name>
    <name type="common">Barrel medic</name>
    <name type="synonym">Medicago tribuloides</name>
    <dbReference type="NCBI Taxonomy" id="3880"/>
    <lineage>
        <taxon>Eukaryota</taxon>
        <taxon>Viridiplantae</taxon>
        <taxon>Streptophyta</taxon>
        <taxon>Embryophyta</taxon>
        <taxon>Tracheophyta</taxon>
        <taxon>Spermatophyta</taxon>
        <taxon>Magnoliopsida</taxon>
        <taxon>eudicotyledons</taxon>
        <taxon>Gunneridae</taxon>
        <taxon>Pentapetalae</taxon>
        <taxon>rosids</taxon>
        <taxon>fabids</taxon>
        <taxon>Fabales</taxon>
        <taxon>Fabaceae</taxon>
        <taxon>Papilionoideae</taxon>
        <taxon>50 kb inversion clade</taxon>
        <taxon>NPAAA clade</taxon>
        <taxon>Hologalegina</taxon>
        <taxon>IRL clade</taxon>
        <taxon>Trifolieae</taxon>
        <taxon>Medicago</taxon>
    </lineage>
</organism>
<evidence type="ECO:0000256" key="1">
    <source>
        <dbReference type="SAM" id="SignalP"/>
    </source>
</evidence>
<protein>
    <recommendedName>
        <fullName evidence="2">Neprosin PEP catalytic domain-containing protein</fullName>
    </recommendedName>
</protein>
<dbReference type="PROSITE" id="PS52045">
    <property type="entry name" value="NEPROSIN_PEP_CD"/>
    <property type="match status" value="1"/>
</dbReference>
<sequence length="380" mass="42398">MVNILLSLFLFSLSMHCFNACLTLETSSNQSTNQTFRSEEFHKPAVVKTIQDLPKRPIGHNQTDILSDNMQFWSSEGTHSIRRTKQDILRTKSISRFGRKLNQVGTNTGEHLYAIARVNGDKFYGAKATINVWRPYVENNSNNDEFSLSQIWVTAGSDGELNTIEAGWRADPKFNGDNLPRLFIFMTKDGYQTGCYNLGCGFVPNTNSVITLGAPISSTSSTYNGQQVEITLSIYKDQKSGNWQLEYESGNVIGYWPSSLFTHLNDGATDIDFGGEVSTTKKGSHTTTQMGSGHFPDEGYGKASYFRNIQVVDSDNKFIPLPNVKYQAEHPNCYNIIGGVSNQGQNFFYYGGPGKNVIHDTSLVPLPPPKFLKGIRNKIY</sequence>
<dbReference type="AlphaFoldDB" id="Q2HSX4"/>
<dbReference type="PANTHER" id="PTHR31589:SF175">
    <property type="entry name" value="CARBOXYL-TERMINAL PEPTIDASE"/>
    <property type="match status" value="1"/>
</dbReference>
<name>Q2HSX4_MEDTR</name>
<feature type="chain" id="PRO_5004209398" description="Neprosin PEP catalytic domain-containing protein" evidence="1">
    <location>
        <begin position="21"/>
        <end position="380"/>
    </location>
</feature>
<dbReference type="EMBL" id="AC150891">
    <property type="protein sequence ID" value="ABD33049.1"/>
    <property type="molecule type" value="Genomic_DNA"/>
</dbReference>
<gene>
    <name evidence="3" type="ORF">MtrDRAFT_AC150891g2v2</name>
</gene>
<accession>Q2HSX4</accession>
<feature type="domain" description="Neprosin PEP catalytic" evidence="2">
    <location>
        <begin position="105"/>
        <end position="358"/>
    </location>
</feature>
<dbReference type="Gene3D" id="3.90.1320.10">
    <property type="entry name" value="Outer-capsid protein sigma 3, large lobe"/>
    <property type="match status" value="1"/>
</dbReference>
<dbReference type="PANTHER" id="PTHR31589">
    <property type="entry name" value="PROTEIN, PUTATIVE (DUF239)-RELATED-RELATED"/>
    <property type="match status" value="1"/>
</dbReference>